<evidence type="ECO:0000313" key="3">
    <source>
        <dbReference type="Proteomes" id="UP000438429"/>
    </source>
</evidence>
<protein>
    <submittedName>
        <fullName evidence="2">Uncharacterized protein</fullName>
    </submittedName>
</protein>
<organism evidence="2 3">
    <name type="scientific">Scophthalmus maximus</name>
    <name type="common">Turbot</name>
    <name type="synonym">Psetta maxima</name>
    <dbReference type="NCBI Taxonomy" id="52904"/>
    <lineage>
        <taxon>Eukaryota</taxon>
        <taxon>Metazoa</taxon>
        <taxon>Chordata</taxon>
        <taxon>Craniata</taxon>
        <taxon>Vertebrata</taxon>
        <taxon>Euteleostomi</taxon>
        <taxon>Actinopterygii</taxon>
        <taxon>Neopterygii</taxon>
        <taxon>Teleostei</taxon>
        <taxon>Neoteleostei</taxon>
        <taxon>Acanthomorphata</taxon>
        <taxon>Carangaria</taxon>
        <taxon>Pleuronectiformes</taxon>
        <taxon>Pleuronectoidei</taxon>
        <taxon>Scophthalmidae</taxon>
        <taxon>Scophthalmus</taxon>
    </lineage>
</organism>
<dbReference type="AlphaFoldDB" id="A0A6A4TB26"/>
<comment type="caution">
    <text evidence="2">The sequence shown here is derived from an EMBL/GenBank/DDBJ whole genome shotgun (WGS) entry which is preliminary data.</text>
</comment>
<proteinExistence type="predicted"/>
<gene>
    <name evidence="2" type="ORF">F2P81_005631</name>
</gene>
<accession>A0A6A4TB26</accession>
<feature type="region of interest" description="Disordered" evidence="1">
    <location>
        <begin position="1"/>
        <end position="21"/>
    </location>
</feature>
<feature type="compositionally biased region" description="Basic and acidic residues" evidence="1">
    <location>
        <begin position="1"/>
        <end position="11"/>
    </location>
</feature>
<evidence type="ECO:0000256" key="1">
    <source>
        <dbReference type="SAM" id="MobiDB-lite"/>
    </source>
</evidence>
<name>A0A6A4TB26_SCOMX</name>
<evidence type="ECO:0000313" key="2">
    <source>
        <dbReference type="EMBL" id="KAF0042099.1"/>
    </source>
</evidence>
<sequence length="208" mass="23080">MTEHDEGHDKPSAPVTSTQETIVDQKDKTRVILKCILELQYVHNNTEKRSCISSSVLLLNCSEAETRSDPVNAAWFYFGLSLFGPSPKHDHDIRTISFTLCCQAAVEMYTIGLWQAVVKAYYNKPVGESGNKRRDFAACLCSDHCAGSLLLGPRTIRTQTSCCIDDRDEISPNLQASTTLTRMAALDKVHNLPLVSSQLTNRRSVCQG</sequence>
<reference evidence="2 3" key="1">
    <citation type="submission" date="2019-06" db="EMBL/GenBank/DDBJ databases">
        <title>Draft genomes of female and male turbot (Scophthalmus maximus).</title>
        <authorList>
            <person name="Xu H."/>
            <person name="Xu X.-W."/>
            <person name="Shao C."/>
            <person name="Chen S."/>
        </authorList>
    </citation>
    <scope>NUCLEOTIDE SEQUENCE [LARGE SCALE GENOMIC DNA]</scope>
    <source>
        <strain evidence="2">Ysfricsl-2016a</strain>
        <tissue evidence="2">Blood</tissue>
    </source>
</reference>
<dbReference type="EMBL" id="VEVO01000005">
    <property type="protein sequence ID" value="KAF0042099.1"/>
    <property type="molecule type" value="Genomic_DNA"/>
</dbReference>
<dbReference type="Proteomes" id="UP000438429">
    <property type="component" value="Unassembled WGS sequence"/>
</dbReference>